<dbReference type="Proteomes" id="UP000241912">
    <property type="component" value="Unassembled WGS sequence"/>
</dbReference>
<organism evidence="2 3">
    <name type="scientific">Nitrosomonas supralitoralis</name>
    <dbReference type="NCBI Taxonomy" id="2116706"/>
    <lineage>
        <taxon>Bacteria</taxon>
        <taxon>Pseudomonadati</taxon>
        <taxon>Pseudomonadota</taxon>
        <taxon>Betaproteobacteria</taxon>
        <taxon>Nitrosomonadales</taxon>
        <taxon>Nitrosomonadaceae</taxon>
        <taxon>Nitrosomonas</taxon>
    </lineage>
</organism>
<accession>A0A2P7NXG6</accession>
<dbReference type="AlphaFoldDB" id="A0A2P7NXG6"/>
<dbReference type="EMBL" id="PXXU01000009">
    <property type="protein sequence ID" value="PSJ18154.1"/>
    <property type="molecule type" value="Genomic_DNA"/>
</dbReference>
<name>A0A2P7NXG6_9PROT</name>
<protein>
    <submittedName>
        <fullName evidence="2">Uncharacterized protein</fullName>
    </submittedName>
</protein>
<sequence>MDVMNEFIRSDIGVAIAWICGVVGFIIALIKIKENKTLKQEILKLENVRIDQGADEVSQNGKRNVYTKNNSGGMKINM</sequence>
<keyword evidence="1" id="KW-0472">Membrane</keyword>
<evidence type="ECO:0000313" key="3">
    <source>
        <dbReference type="Proteomes" id="UP000241912"/>
    </source>
</evidence>
<keyword evidence="1" id="KW-0812">Transmembrane</keyword>
<evidence type="ECO:0000256" key="1">
    <source>
        <dbReference type="SAM" id="Phobius"/>
    </source>
</evidence>
<keyword evidence="3" id="KW-1185">Reference proteome</keyword>
<comment type="caution">
    <text evidence="2">The sequence shown here is derived from an EMBL/GenBank/DDBJ whole genome shotgun (WGS) entry which is preliminary data.</text>
</comment>
<feature type="transmembrane region" description="Helical" evidence="1">
    <location>
        <begin position="12"/>
        <end position="30"/>
    </location>
</feature>
<gene>
    <name evidence="2" type="ORF">C7H79_04710</name>
</gene>
<keyword evidence="1" id="KW-1133">Transmembrane helix</keyword>
<reference evidence="2 3" key="1">
    <citation type="submission" date="2018-03" db="EMBL/GenBank/DDBJ databases">
        <title>Draft genome of Nitrosomonas supralitoralis APG5.</title>
        <authorList>
            <person name="Urakawa H."/>
            <person name="Lopez J.V."/>
        </authorList>
    </citation>
    <scope>NUCLEOTIDE SEQUENCE [LARGE SCALE GENOMIC DNA]</scope>
    <source>
        <strain evidence="2 3">APG5</strain>
    </source>
</reference>
<proteinExistence type="predicted"/>
<evidence type="ECO:0000313" key="2">
    <source>
        <dbReference type="EMBL" id="PSJ18154.1"/>
    </source>
</evidence>